<dbReference type="GO" id="GO:0043953">
    <property type="term" value="P:protein transport by the Tat complex"/>
    <property type="evidence" value="ECO:0007669"/>
    <property type="project" value="TreeGrafter"/>
</dbReference>
<dbReference type="EMBL" id="MH297491">
    <property type="protein sequence ID" value="AZP79205.1"/>
    <property type="molecule type" value="Genomic_DNA"/>
</dbReference>
<feature type="transmembrane region" description="Helical" evidence="6">
    <location>
        <begin position="163"/>
        <end position="185"/>
    </location>
</feature>
<sequence length="248" mass="29705">MSFINYKKYSIEIRNRFLLIFFAWLICFNTCYHYKEIILFAIVKSNNSFLELNDKPYFIVTNITEVFYVYFELVLFISNQIAIFISAHQLFMFLSLGLYRFEFAKLKLLFKFFTLSWFFSSILLIKLIIPFSWKFFLSFQESSITAQTVSFFLEVKLEEYLKYFINVYYICLISCQFLTLLIIALTSLSKEFKNIKAFRRLFYIIFIIFSTVITPPDILSQILICSVLIFTYEITIFLKKIKTSMVTN</sequence>
<evidence type="ECO:0000256" key="1">
    <source>
        <dbReference type="ARBA" id="ARBA00004141"/>
    </source>
</evidence>
<feature type="transmembrane region" description="Helical" evidence="6">
    <location>
        <begin position="219"/>
        <end position="238"/>
    </location>
</feature>
<gene>
    <name evidence="7" type="primary">tatC</name>
</gene>
<reference evidence="7" key="1">
    <citation type="journal article" date="2018" name="J. Phycol.">
        <title>The complete chloroplast and mitochondrial genomes of the diatom Nitzschia palea (Bacillariophyceae) demonstrate high sequence similarity to the endosymbiont organelles of the dinotom Durinskia baltica.</title>
        <authorList>
            <person name="Crowell R.M."/>
            <person name="Nienow J.A."/>
            <person name="Bruce Cahoon A."/>
        </authorList>
    </citation>
    <scope>NUCLEOTIDE SEQUENCE</scope>
</reference>
<evidence type="ECO:0000256" key="4">
    <source>
        <dbReference type="ARBA" id="ARBA00022989"/>
    </source>
</evidence>
<dbReference type="AlphaFoldDB" id="A0A3S9K9Q8"/>
<dbReference type="GO" id="GO:0033281">
    <property type="term" value="C:TAT protein transport complex"/>
    <property type="evidence" value="ECO:0007669"/>
    <property type="project" value="TreeGrafter"/>
</dbReference>
<geneLocation type="mitochondrion" evidence="7"/>
<feature type="transmembrane region" description="Helical" evidence="6">
    <location>
        <begin position="108"/>
        <end position="129"/>
    </location>
</feature>
<proteinExistence type="inferred from homology"/>
<keyword evidence="4 6" id="KW-1133">Transmembrane helix</keyword>
<organism evidence="7">
    <name type="scientific">Nitzschia palea</name>
    <dbReference type="NCBI Taxonomy" id="303400"/>
    <lineage>
        <taxon>Eukaryota</taxon>
        <taxon>Sar</taxon>
        <taxon>Stramenopiles</taxon>
        <taxon>Ochrophyta</taxon>
        <taxon>Bacillariophyta</taxon>
        <taxon>Bacillariophyceae</taxon>
        <taxon>Bacillariophycidae</taxon>
        <taxon>Bacillariales</taxon>
        <taxon>Bacillariaceae</taxon>
        <taxon>Nitzschia</taxon>
    </lineage>
</organism>
<dbReference type="PANTHER" id="PTHR30371">
    <property type="entry name" value="SEC-INDEPENDENT PROTEIN TRANSLOCASE PROTEIN TATC"/>
    <property type="match status" value="1"/>
</dbReference>
<evidence type="ECO:0000256" key="5">
    <source>
        <dbReference type="ARBA" id="ARBA00023136"/>
    </source>
</evidence>
<feature type="transmembrane region" description="Helical" evidence="6">
    <location>
        <begin position="67"/>
        <end position="96"/>
    </location>
</feature>
<comment type="similarity">
    <text evidence="2">Belongs to the TatC family.</text>
</comment>
<evidence type="ECO:0000313" key="7">
    <source>
        <dbReference type="EMBL" id="AZP79205.1"/>
    </source>
</evidence>
<feature type="transmembrane region" description="Helical" evidence="6">
    <location>
        <begin position="17"/>
        <end position="43"/>
    </location>
</feature>
<keyword evidence="3 6" id="KW-0812">Transmembrane</keyword>
<keyword evidence="7" id="KW-0496">Mitochondrion</keyword>
<dbReference type="InterPro" id="IPR002033">
    <property type="entry name" value="TatC"/>
</dbReference>
<keyword evidence="5 6" id="KW-0472">Membrane</keyword>
<dbReference type="GO" id="GO:0065002">
    <property type="term" value="P:intracellular protein transmembrane transport"/>
    <property type="evidence" value="ECO:0007669"/>
    <property type="project" value="TreeGrafter"/>
</dbReference>
<accession>A0A3S9K9Q8</accession>
<evidence type="ECO:0000256" key="3">
    <source>
        <dbReference type="ARBA" id="ARBA00022692"/>
    </source>
</evidence>
<comment type="subcellular location">
    <subcellularLocation>
        <location evidence="1">Membrane</location>
        <topology evidence="1">Multi-pass membrane protein</topology>
    </subcellularLocation>
</comment>
<evidence type="ECO:0000256" key="2">
    <source>
        <dbReference type="ARBA" id="ARBA00008882"/>
    </source>
</evidence>
<protein>
    <submittedName>
        <fullName evidence="7">SecY-independent transporter protein</fullName>
    </submittedName>
</protein>
<dbReference type="PANTHER" id="PTHR30371:SF0">
    <property type="entry name" value="SEC-INDEPENDENT PROTEIN TRANSLOCASE PROTEIN TATC, CHLOROPLASTIC-RELATED"/>
    <property type="match status" value="1"/>
</dbReference>
<dbReference type="GO" id="GO:0009977">
    <property type="term" value="F:proton motive force dependent protein transmembrane transporter activity"/>
    <property type="evidence" value="ECO:0007669"/>
    <property type="project" value="TreeGrafter"/>
</dbReference>
<name>A0A3S9K9Q8_9STRA</name>
<evidence type="ECO:0000256" key="6">
    <source>
        <dbReference type="SAM" id="Phobius"/>
    </source>
</evidence>
<feature type="transmembrane region" description="Helical" evidence="6">
    <location>
        <begin position="197"/>
        <end position="213"/>
    </location>
</feature>
<dbReference type="Pfam" id="PF00902">
    <property type="entry name" value="TatC"/>
    <property type="match status" value="1"/>
</dbReference>